<feature type="compositionally biased region" description="Basic and acidic residues" evidence="1">
    <location>
        <begin position="1"/>
        <end position="12"/>
    </location>
</feature>
<evidence type="ECO:0000256" key="1">
    <source>
        <dbReference type="SAM" id="MobiDB-lite"/>
    </source>
</evidence>
<organism evidence="2 3">
    <name type="scientific">Rubus argutus</name>
    <name type="common">Southern blackberry</name>
    <dbReference type="NCBI Taxonomy" id="59490"/>
    <lineage>
        <taxon>Eukaryota</taxon>
        <taxon>Viridiplantae</taxon>
        <taxon>Streptophyta</taxon>
        <taxon>Embryophyta</taxon>
        <taxon>Tracheophyta</taxon>
        <taxon>Spermatophyta</taxon>
        <taxon>Magnoliopsida</taxon>
        <taxon>eudicotyledons</taxon>
        <taxon>Gunneridae</taxon>
        <taxon>Pentapetalae</taxon>
        <taxon>rosids</taxon>
        <taxon>fabids</taxon>
        <taxon>Rosales</taxon>
        <taxon>Rosaceae</taxon>
        <taxon>Rosoideae</taxon>
        <taxon>Rosoideae incertae sedis</taxon>
        <taxon>Rubus</taxon>
    </lineage>
</organism>
<evidence type="ECO:0000313" key="3">
    <source>
        <dbReference type="Proteomes" id="UP001457282"/>
    </source>
</evidence>
<reference evidence="2 3" key="1">
    <citation type="journal article" date="2023" name="G3 (Bethesda)">
        <title>A chromosome-length genome assembly and annotation of blackberry (Rubus argutus, cv. 'Hillquist').</title>
        <authorList>
            <person name="Bruna T."/>
            <person name="Aryal R."/>
            <person name="Dudchenko O."/>
            <person name="Sargent D.J."/>
            <person name="Mead D."/>
            <person name="Buti M."/>
            <person name="Cavallini A."/>
            <person name="Hytonen T."/>
            <person name="Andres J."/>
            <person name="Pham M."/>
            <person name="Weisz D."/>
            <person name="Mascagni F."/>
            <person name="Usai G."/>
            <person name="Natali L."/>
            <person name="Bassil N."/>
            <person name="Fernandez G.E."/>
            <person name="Lomsadze A."/>
            <person name="Armour M."/>
            <person name="Olukolu B."/>
            <person name="Poorten T."/>
            <person name="Britton C."/>
            <person name="Davik J."/>
            <person name="Ashrafi H."/>
            <person name="Aiden E.L."/>
            <person name="Borodovsky M."/>
            <person name="Worthington M."/>
        </authorList>
    </citation>
    <scope>NUCLEOTIDE SEQUENCE [LARGE SCALE GENOMIC DNA]</scope>
    <source>
        <strain evidence="2">PI 553951</strain>
    </source>
</reference>
<feature type="region of interest" description="Disordered" evidence="1">
    <location>
        <begin position="38"/>
        <end position="70"/>
    </location>
</feature>
<comment type="caution">
    <text evidence="2">The sequence shown here is derived from an EMBL/GenBank/DDBJ whole genome shotgun (WGS) entry which is preliminary data.</text>
</comment>
<feature type="region of interest" description="Disordered" evidence="1">
    <location>
        <begin position="1"/>
        <end position="25"/>
    </location>
</feature>
<name>A0AAW1XYA8_RUBAR</name>
<gene>
    <name evidence="2" type="ORF">M0R45_007286</name>
</gene>
<evidence type="ECO:0000313" key="2">
    <source>
        <dbReference type="EMBL" id="KAK9941584.1"/>
    </source>
</evidence>
<keyword evidence="3" id="KW-1185">Reference proteome</keyword>
<dbReference type="EMBL" id="JBEDUW010000002">
    <property type="protein sequence ID" value="KAK9941584.1"/>
    <property type="molecule type" value="Genomic_DNA"/>
</dbReference>
<accession>A0AAW1XYA8</accession>
<proteinExistence type="predicted"/>
<dbReference type="Proteomes" id="UP001457282">
    <property type="component" value="Unassembled WGS sequence"/>
</dbReference>
<protein>
    <submittedName>
        <fullName evidence="2">Uncharacterized protein</fullName>
    </submittedName>
</protein>
<sequence>MPTKDAHHRTEDAPPMPRSHRSDTCPTHHTFIRTQLRGPHLKRYSYPPPVPSTPLKRPEDSTFFNSDLARDPQIRSGAKTNMVGAWISSFRSQWSRPHWITGHQPIEHVSRTQQDKLYFSRMTDDPDLSNGRTRLF</sequence>
<dbReference type="AlphaFoldDB" id="A0AAW1XYA8"/>